<gene>
    <name evidence="1" type="ORF">ANACOL_03849</name>
</gene>
<comment type="caution">
    <text evidence="1">The sequence shown here is derived from an EMBL/GenBank/DDBJ whole genome shotgun (WGS) entry which is preliminary data.</text>
</comment>
<organism evidence="1 2">
    <name type="scientific">Anaerotruncus colihominis DSM 17241</name>
    <dbReference type="NCBI Taxonomy" id="445972"/>
    <lineage>
        <taxon>Bacteria</taxon>
        <taxon>Bacillati</taxon>
        <taxon>Bacillota</taxon>
        <taxon>Clostridia</taxon>
        <taxon>Eubacteriales</taxon>
        <taxon>Oscillospiraceae</taxon>
        <taxon>Anaerotruncus</taxon>
    </lineage>
</organism>
<evidence type="ECO:0000313" key="1">
    <source>
        <dbReference type="EMBL" id="EDS09704.1"/>
    </source>
</evidence>
<dbReference type="HOGENOM" id="CLU_3039807_0_0_9"/>
<keyword evidence="2" id="KW-1185">Reference proteome</keyword>
<name>B0PGB6_9FIRM</name>
<evidence type="ECO:0000313" key="2">
    <source>
        <dbReference type="Proteomes" id="UP000003803"/>
    </source>
</evidence>
<proteinExistence type="predicted"/>
<protein>
    <submittedName>
        <fullName evidence="1">Uncharacterized protein</fullName>
    </submittedName>
</protein>
<dbReference type="Proteomes" id="UP000003803">
    <property type="component" value="Unassembled WGS sequence"/>
</dbReference>
<dbReference type="EMBL" id="ABGD02000027">
    <property type="protein sequence ID" value="EDS09704.1"/>
    <property type="molecule type" value="Genomic_DNA"/>
</dbReference>
<sequence>MSACGAYADLAAAGGQAAEKIVLWRRRPLKNAGGLFIIRISAKNKTANNPSAWQ</sequence>
<dbReference type="AlphaFoldDB" id="B0PGB6"/>
<reference evidence="1" key="2">
    <citation type="submission" date="2013-09" db="EMBL/GenBank/DDBJ databases">
        <title>Draft genome sequence of Anaerotruncus colihominis(DSM 17241).</title>
        <authorList>
            <person name="Sudarsanam P."/>
            <person name="Ley R."/>
            <person name="Guruge J."/>
            <person name="Turnbaugh P.J."/>
            <person name="Mahowald M."/>
            <person name="Liep D."/>
            <person name="Gordon J."/>
        </authorList>
    </citation>
    <scope>NUCLEOTIDE SEQUENCE</scope>
    <source>
        <strain evidence="1">DSM 17241</strain>
    </source>
</reference>
<accession>B0PGB6</accession>
<reference evidence="1" key="1">
    <citation type="submission" date="2007-11" db="EMBL/GenBank/DDBJ databases">
        <authorList>
            <person name="Fulton L."/>
            <person name="Clifton S."/>
            <person name="Fulton B."/>
            <person name="Xu J."/>
            <person name="Minx P."/>
            <person name="Pepin K.H."/>
            <person name="Johnson M."/>
            <person name="Thiruvilangam P."/>
            <person name="Bhonagiri V."/>
            <person name="Nash W.E."/>
            <person name="Mardis E.R."/>
            <person name="Wilson R.K."/>
        </authorList>
    </citation>
    <scope>NUCLEOTIDE SEQUENCE [LARGE SCALE GENOMIC DNA]</scope>
    <source>
        <strain evidence="1">DSM 17241</strain>
    </source>
</reference>